<dbReference type="SUPFAM" id="SSF53098">
    <property type="entry name" value="Ribonuclease H-like"/>
    <property type="match status" value="1"/>
</dbReference>
<keyword evidence="5" id="KW-0479">Metal-binding</keyword>
<dbReference type="PANTHER" id="PTHR10642">
    <property type="entry name" value="RIBONUCLEASE H1"/>
    <property type="match status" value="1"/>
</dbReference>
<name>A0A8R2QYA9_BOMMO</name>
<dbReference type="KEGG" id="bmor:110386479"/>
<dbReference type="GO" id="GO:0046872">
    <property type="term" value="F:metal ion binding"/>
    <property type="evidence" value="ECO:0007669"/>
    <property type="project" value="UniProtKB-KW"/>
</dbReference>
<protein>
    <recommendedName>
        <fullName evidence="3">ribonuclease H</fullName>
        <ecNumber evidence="3">3.1.26.4</ecNumber>
    </recommendedName>
</protein>
<dbReference type="InterPro" id="IPR050092">
    <property type="entry name" value="RNase_H"/>
</dbReference>
<evidence type="ECO:0000256" key="4">
    <source>
        <dbReference type="ARBA" id="ARBA00022722"/>
    </source>
</evidence>
<evidence type="ECO:0000259" key="8">
    <source>
        <dbReference type="PROSITE" id="PS50879"/>
    </source>
</evidence>
<dbReference type="Gene3D" id="3.30.420.10">
    <property type="entry name" value="Ribonuclease H-like superfamily/Ribonuclease H"/>
    <property type="match status" value="1"/>
</dbReference>
<keyword evidence="7" id="KW-0378">Hydrolase</keyword>
<sequence length="469" mass="53329">MTILGLTYDRNLNFRPHLERITGKALNIYKAIAQAAKATWGLNPDIIRIIYTAVIEPIMLYAASSWAITTNREYIRRKLDNLSRIFAIKISKAHRTASYTSVLLLGRILPLDLRIAEAAELYKIKNGSPIPMLPGRPIEKRTSIYRLPHPACRDDLHFKILQTQEELIEVTNKTPTIYTDGSKLEGRVGGAATWWEQGEERKSKSFRLNPYNSVFQAEIVAIQEALMMIAKSQHKVVNIISDSRSGLQAIINTNTTHPLIFNIQTTMRNLASMNKTANLFWIKAHAGIPGNERADEIAKKAALTNKQAPKYDGVPLSYVRHTLRQTTIDKWQQRYTEATTGMTTKMFFVDVRRAHKILSKMKVNNIIAQLLTGHGGFGEYLFRFKLKSNPYCECDGGVCETVLHILTECPRFGFRRMETEQILDFAMDTQNFPSIIEDDSAREAFLKFAINSIKIANNRNNSIMKYAID</sequence>
<dbReference type="RefSeq" id="XP_037870332.1">
    <property type="nucleotide sequence ID" value="XM_038014404.1"/>
</dbReference>
<evidence type="ECO:0000256" key="1">
    <source>
        <dbReference type="ARBA" id="ARBA00000077"/>
    </source>
</evidence>
<keyword evidence="6" id="KW-0255">Endonuclease</keyword>
<dbReference type="InterPro" id="IPR036397">
    <property type="entry name" value="RNaseH_sf"/>
</dbReference>
<evidence type="ECO:0000256" key="5">
    <source>
        <dbReference type="ARBA" id="ARBA00022723"/>
    </source>
</evidence>
<dbReference type="CDD" id="cd09276">
    <property type="entry name" value="Rnase_HI_RT_non_LTR"/>
    <property type="match status" value="1"/>
</dbReference>
<evidence type="ECO:0000256" key="6">
    <source>
        <dbReference type="ARBA" id="ARBA00022759"/>
    </source>
</evidence>
<dbReference type="GO" id="GO:0003676">
    <property type="term" value="F:nucleic acid binding"/>
    <property type="evidence" value="ECO:0007669"/>
    <property type="project" value="InterPro"/>
</dbReference>
<dbReference type="EnsemblMetazoa" id="XM_038014404.1">
    <property type="protein sequence ID" value="XP_037870332.1"/>
    <property type="gene ID" value="LOC110386479"/>
</dbReference>
<evidence type="ECO:0000256" key="2">
    <source>
        <dbReference type="ARBA" id="ARBA00005300"/>
    </source>
</evidence>
<feature type="domain" description="RNase H type-1" evidence="8">
    <location>
        <begin position="171"/>
        <end position="303"/>
    </location>
</feature>
<dbReference type="Pfam" id="PF00075">
    <property type="entry name" value="RNase_H"/>
    <property type="match status" value="1"/>
</dbReference>
<keyword evidence="10" id="KW-1185">Reference proteome</keyword>
<evidence type="ECO:0000256" key="7">
    <source>
        <dbReference type="ARBA" id="ARBA00022801"/>
    </source>
</evidence>
<dbReference type="GeneID" id="110386479"/>
<organism evidence="9 10">
    <name type="scientific">Bombyx mori</name>
    <name type="common">Silk moth</name>
    <dbReference type="NCBI Taxonomy" id="7091"/>
    <lineage>
        <taxon>Eukaryota</taxon>
        <taxon>Metazoa</taxon>
        <taxon>Ecdysozoa</taxon>
        <taxon>Arthropoda</taxon>
        <taxon>Hexapoda</taxon>
        <taxon>Insecta</taxon>
        <taxon>Pterygota</taxon>
        <taxon>Neoptera</taxon>
        <taxon>Endopterygota</taxon>
        <taxon>Lepidoptera</taxon>
        <taxon>Glossata</taxon>
        <taxon>Ditrysia</taxon>
        <taxon>Bombycoidea</taxon>
        <taxon>Bombycidae</taxon>
        <taxon>Bombycinae</taxon>
        <taxon>Bombyx</taxon>
    </lineage>
</organism>
<dbReference type="InterPro" id="IPR002156">
    <property type="entry name" value="RNaseH_domain"/>
</dbReference>
<comment type="similarity">
    <text evidence="2">Belongs to the RNase H family.</text>
</comment>
<accession>A0A8R2QYA9</accession>
<dbReference type="PROSITE" id="PS50879">
    <property type="entry name" value="RNASE_H_1"/>
    <property type="match status" value="1"/>
</dbReference>
<evidence type="ECO:0000313" key="9">
    <source>
        <dbReference type="EnsemblMetazoa" id="XP_037870332.1"/>
    </source>
</evidence>
<dbReference type="InterPro" id="IPR012337">
    <property type="entry name" value="RNaseH-like_sf"/>
</dbReference>
<reference evidence="9" key="2">
    <citation type="submission" date="2022-06" db="UniProtKB">
        <authorList>
            <consortium name="EnsemblMetazoa"/>
        </authorList>
    </citation>
    <scope>IDENTIFICATION</scope>
    <source>
        <strain evidence="9">p50T (Dazao)</strain>
    </source>
</reference>
<dbReference type="AlphaFoldDB" id="A0A8R2QYA9"/>
<comment type="catalytic activity">
    <reaction evidence="1">
        <text>Endonucleolytic cleavage to 5'-phosphomonoester.</text>
        <dbReference type="EC" id="3.1.26.4"/>
    </reaction>
</comment>
<dbReference type="Proteomes" id="UP000005204">
    <property type="component" value="Unassembled WGS sequence"/>
</dbReference>
<dbReference type="GO" id="GO:0043137">
    <property type="term" value="P:DNA replication, removal of RNA primer"/>
    <property type="evidence" value="ECO:0007669"/>
    <property type="project" value="TreeGrafter"/>
</dbReference>
<keyword evidence="4" id="KW-0540">Nuclease</keyword>
<reference evidence="10" key="1">
    <citation type="journal article" date="2008" name="Insect Biochem. Mol. Biol.">
        <title>The genome of a lepidopteran model insect, the silkworm Bombyx mori.</title>
        <authorList>
            <consortium name="International Silkworm Genome Consortium"/>
        </authorList>
    </citation>
    <scope>NUCLEOTIDE SEQUENCE [LARGE SCALE GENOMIC DNA]</scope>
    <source>
        <strain evidence="10">p50T</strain>
    </source>
</reference>
<evidence type="ECO:0000256" key="3">
    <source>
        <dbReference type="ARBA" id="ARBA00012180"/>
    </source>
</evidence>
<dbReference type="GO" id="GO:0004523">
    <property type="term" value="F:RNA-DNA hybrid ribonuclease activity"/>
    <property type="evidence" value="ECO:0007669"/>
    <property type="project" value="UniProtKB-EC"/>
</dbReference>
<dbReference type="PANTHER" id="PTHR10642:SF26">
    <property type="entry name" value="RIBONUCLEASE H1"/>
    <property type="match status" value="1"/>
</dbReference>
<dbReference type="EC" id="3.1.26.4" evidence="3"/>
<evidence type="ECO:0000313" key="10">
    <source>
        <dbReference type="Proteomes" id="UP000005204"/>
    </source>
</evidence>
<proteinExistence type="inferred from homology"/>